<dbReference type="EMBL" id="JBANRG010000012">
    <property type="protein sequence ID" value="KAK7461661.1"/>
    <property type="molecule type" value="Genomic_DNA"/>
</dbReference>
<sequence>MAADPVTIIVDDWDMTDKQDQVGKPGGWSSSAEYPGIFNNTVTFPEFPENGSFIYKFEGVSVALFGITPPSAFRHGFNRSVPVFDSSNIQELETYTPYKYPAMAQGGQFYTSQTLPSKSQIDIGILGAHGLALDYALVTVDESTDLSQKTILVDDSNLEITWDDSWEEQQNRAISVNCSLPEQPHVFHGSPPDFQFTANMYPHGNGSHISNTTGSSFTFQFAGTSIAIFGFSPGLVDGVLGMNFTLDSETTTKVFTQDSMGGSSGNTLTHFKYFDASLLEAGNHTITGVITKASGESAANIDYITYTPSFISIRDKPVFQSASGSDIPDPNTNGSTPHNSGGDTPPHRSSVVSIVGGVVGGCIGIALIVGVLWLIGKRRKNQKVAQGKLQ</sequence>
<organism evidence="3 4">
    <name type="scientific">Marasmiellus scandens</name>
    <dbReference type="NCBI Taxonomy" id="2682957"/>
    <lineage>
        <taxon>Eukaryota</taxon>
        <taxon>Fungi</taxon>
        <taxon>Dikarya</taxon>
        <taxon>Basidiomycota</taxon>
        <taxon>Agaricomycotina</taxon>
        <taxon>Agaricomycetes</taxon>
        <taxon>Agaricomycetidae</taxon>
        <taxon>Agaricales</taxon>
        <taxon>Marasmiineae</taxon>
        <taxon>Omphalotaceae</taxon>
        <taxon>Marasmiellus</taxon>
    </lineage>
</organism>
<keyword evidence="2" id="KW-1133">Transmembrane helix</keyword>
<protein>
    <submittedName>
        <fullName evidence="3">Uncharacterized protein</fullName>
    </submittedName>
</protein>
<reference evidence="3 4" key="1">
    <citation type="submission" date="2024-01" db="EMBL/GenBank/DDBJ databases">
        <title>A draft genome for the cacao thread blight pathogen Marasmiellus scandens.</title>
        <authorList>
            <person name="Baruah I.K."/>
            <person name="Leung J."/>
            <person name="Bukari Y."/>
            <person name="Amoako-Attah I."/>
            <person name="Meinhardt L.W."/>
            <person name="Bailey B.A."/>
            <person name="Cohen S.P."/>
        </authorList>
    </citation>
    <scope>NUCLEOTIDE SEQUENCE [LARGE SCALE GENOMIC DNA]</scope>
    <source>
        <strain evidence="3 4">GH-19</strain>
    </source>
</reference>
<keyword evidence="2" id="KW-0472">Membrane</keyword>
<accession>A0ABR1JMK6</accession>
<feature type="region of interest" description="Disordered" evidence="1">
    <location>
        <begin position="322"/>
        <end position="348"/>
    </location>
</feature>
<evidence type="ECO:0000256" key="1">
    <source>
        <dbReference type="SAM" id="MobiDB-lite"/>
    </source>
</evidence>
<feature type="compositionally biased region" description="Polar residues" evidence="1">
    <location>
        <begin position="322"/>
        <end position="342"/>
    </location>
</feature>
<evidence type="ECO:0000256" key="2">
    <source>
        <dbReference type="SAM" id="Phobius"/>
    </source>
</evidence>
<name>A0ABR1JMK6_9AGAR</name>
<evidence type="ECO:0000313" key="4">
    <source>
        <dbReference type="Proteomes" id="UP001498398"/>
    </source>
</evidence>
<feature type="transmembrane region" description="Helical" evidence="2">
    <location>
        <begin position="354"/>
        <end position="375"/>
    </location>
</feature>
<evidence type="ECO:0000313" key="3">
    <source>
        <dbReference type="EMBL" id="KAK7461661.1"/>
    </source>
</evidence>
<keyword evidence="4" id="KW-1185">Reference proteome</keyword>
<dbReference type="Gene3D" id="2.60.120.260">
    <property type="entry name" value="Galactose-binding domain-like"/>
    <property type="match status" value="1"/>
</dbReference>
<comment type="caution">
    <text evidence="3">The sequence shown here is derived from an EMBL/GenBank/DDBJ whole genome shotgun (WGS) entry which is preliminary data.</text>
</comment>
<gene>
    <name evidence="3" type="ORF">VKT23_008088</name>
</gene>
<keyword evidence="2" id="KW-0812">Transmembrane</keyword>
<proteinExistence type="predicted"/>
<dbReference type="Proteomes" id="UP001498398">
    <property type="component" value="Unassembled WGS sequence"/>
</dbReference>